<protein>
    <submittedName>
        <fullName evidence="1">Uncharacterized protein</fullName>
    </submittedName>
</protein>
<dbReference type="EMBL" id="JAAAIN010000060">
    <property type="protein sequence ID" value="KAG0321537.1"/>
    <property type="molecule type" value="Genomic_DNA"/>
</dbReference>
<sequence length="200" mass="22957">MTQLWNSCPKLKTCTGGNHAMWAGNVDLSPAWTCLSIERLDCAIHGIPRLHQRQHRVLEVMKTQGRTNPQTEEEQSAMQILYASLLLQEHVYQHLAQLTELKQLVVDTKMPLSIHNLDQRQKQNQGQLVQYEWEQLQYWTHRYPNQPPLHSNTMEMTYGSGLTELATLAKLTKLSVKGLFILNVTKCSSLERLLQALELG</sequence>
<organism evidence="1 2">
    <name type="scientific">Linnemannia gamsii</name>
    <dbReference type="NCBI Taxonomy" id="64522"/>
    <lineage>
        <taxon>Eukaryota</taxon>
        <taxon>Fungi</taxon>
        <taxon>Fungi incertae sedis</taxon>
        <taxon>Mucoromycota</taxon>
        <taxon>Mortierellomycotina</taxon>
        <taxon>Mortierellomycetes</taxon>
        <taxon>Mortierellales</taxon>
        <taxon>Mortierellaceae</taxon>
        <taxon>Linnemannia</taxon>
    </lineage>
</organism>
<comment type="caution">
    <text evidence="1">The sequence shown here is derived from an EMBL/GenBank/DDBJ whole genome shotgun (WGS) entry which is preliminary data.</text>
</comment>
<dbReference type="AlphaFoldDB" id="A0A9P6RL71"/>
<name>A0A9P6RL71_9FUNG</name>
<dbReference type="Proteomes" id="UP000823405">
    <property type="component" value="Unassembled WGS sequence"/>
</dbReference>
<proteinExistence type="predicted"/>
<reference evidence="1" key="1">
    <citation type="journal article" date="2020" name="Fungal Divers.">
        <title>Resolving the Mortierellaceae phylogeny through synthesis of multi-gene phylogenetics and phylogenomics.</title>
        <authorList>
            <person name="Vandepol N."/>
            <person name="Liber J."/>
            <person name="Desiro A."/>
            <person name="Na H."/>
            <person name="Kennedy M."/>
            <person name="Barry K."/>
            <person name="Grigoriev I.V."/>
            <person name="Miller A.N."/>
            <person name="O'Donnell K."/>
            <person name="Stajich J.E."/>
            <person name="Bonito G."/>
        </authorList>
    </citation>
    <scope>NUCLEOTIDE SEQUENCE</scope>
    <source>
        <strain evidence="1">NVP60</strain>
    </source>
</reference>
<accession>A0A9P6RL71</accession>
<keyword evidence="2" id="KW-1185">Reference proteome</keyword>
<dbReference type="OrthoDB" id="10619919at2759"/>
<gene>
    <name evidence="1" type="ORF">BGZ97_011042</name>
</gene>
<evidence type="ECO:0000313" key="1">
    <source>
        <dbReference type="EMBL" id="KAG0321537.1"/>
    </source>
</evidence>
<evidence type="ECO:0000313" key="2">
    <source>
        <dbReference type="Proteomes" id="UP000823405"/>
    </source>
</evidence>